<name>A0A6M5YI51_9BACT</name>
<evidence type="ECO:0000313" key="1">
    <source>
        <dbReference type="EMBL" id="QJW93214.1"/>
    </source>
</evidence>
<protein>
    <submittedName>
        <fullName evidence="1">Uncharacterized protein</fullName>
    </submittedName>
</protein>
<gene>
    <name evidence="1" type="ORF">FTUN_0719</name>
</gene>
<dbReference type="EMBL" id="CP053452">
    <property type="protein sequence ID" value="QJW93214.1"/>
    <property type="molecule type" value="Genomic_DNA"/>
</dbReference>
<keyword evidence="2" id="KW-1185">Reference proteome</keyword>
<dbReference type="AlphaFoldDB" id="A0A6M5YI51"/>
<sequence>MRPALLTVPSCPARVLARITCGVVTAAEWATTNRGSPRQFRIQQTTAHD</sequence>
<proteinExistence type="predicted"/>
<reference evidence="2" key="1">
    <citation type="submission" date="2020-05" db="EMBL/GenBank/DDBJ databases">
        <title>Frigoriglobus tundricola gen. nov., sp. nov., a psychrotolerant cellulolytic planctomycete of the family Gemmataceae with two divergent copies of 16S rRNA gene.</title>
        <authorList>
            <person name="Kulichevskaya I.S."/>
            <person name="Ivanova A.A."/>
            <person name="Naumoff D.G."/>
            <person name="Beletsky A.V."/>
            <person name="Rijpstra W.I.C."/>
            <person name="Sinninghe Damste J.S."/>
            <person name="Mardanov A.V."/>
            <person name="Ravin N.V."/>
            <person name="Dedysh S.N."/>
        </authorList>
    </citation>
    <scope>NUCLEOTIDE SEQUENCE [LARGE SCALE GENOMIC DNA]</scope>
    <source>
        <strain evidence="2">PL17</strain>
    </source>
</reference>
<accession>A0A6M5YI51</accession>
<evidence type="ECO:0000313" key="2">
    <source>
        <dbReference type="Proteomes" id="UP000503447"/>
    </source>
</evidence>
<dbReference type="KEGG" id="ftj:FTUN_0719"/>
<dbReference type="Proteomes" id="UP000503447">
    <property type="component" value="Chromosome"/>
</dbReference>
<organism evidence="1 2">
    <name type="scientific">Frigoriglobus tundricola</name>
    <dbReference type="NCBI Taxonomy" id="2774151"/>
    <lineage>
        <taxon>Bacteria</taxon>
        <taxon>Pseudomonadati</taxon>
        <taxon>Planctomycetota</taxon>
        <taxon>Planctomycetia</taxon>
        <taxon>Gemmatales</taxon>
        <taxon>Gemmataceae</taxon>
        <taxon>Frigoriglobus</taxon>
    </lineage>
</organism>